<reference evidence="2" key="1">
    <citation type="submission" date="2020-11" db="EMBL/GenBank/DDBJ databases">
        <authorList>
            <person name="Whitehead M."/>
        </authorList>
    </citation>
    <scope>NUCLEOTIDE SEQUENCE</scope>
    <source>
        <strain evidence="2">EGII</strain>
    </source>
</reference>
<accession>A0A811VC03</accession>
<evidence type="ECO:0000313" key="3">
    <source>
        <dbReference type="Proteomes" id="UP000606786"/>
    </source>
</evidence>
<dbReference type="EMBL" id="CAJHJT010000056">
    <property type="protein sequence ID" value="CAD7011753.1"/>
    <property type="molecule type" value="Genomic_DNA"/>
</dbReference>
<dbReference type="OrthoDB" id="654211at2759"/>
<proteinExistence type="predicted"/>
<feature type="region of interest" description="Disordered" evidence="1">
    <location>
        <begin position="69"/>
        <end position="98"/>
    </location>
</feature>
<evidence type="ECO:0000313" key="2">
    <source>
        <dbReference type="EMBL" id="CAD7011753.1"/>
    </source>
</evidence>
<keyword evidence="3" id="KW-1185">Reference proteome</keyword>
<name>A0A811VC03_CERCA</name>
<dbReference type="AlphaFoldDB" id="A0A811VC03"/>
<comment type="caution">
    <text evidence="2">The sequence shown here is derived from an EMBL/GenBank/DDBJ whole genome shotgun (WGS) entry which is preliminary data.</text>
</comment>
<sequence length="162" mass="18516">MLRVVKQQLQITAAARSSCGNSEQRKAMSAFLSENFDLQATPEGVIEMLAAAAAVNNNNKRKYQQIQQRLSNDEDQENQEQLIRSPPAYNNKENNSVNHHNTNRIIKVREHEHSFHVQRMPRITTANIALICYTISIAMIRRTTNKHYLIPHRHGLGGTEQC</sequence>
<organism evidence="2 3">
    <name type="scientific">Ceratitis capitata</name>
    <name type="common">Mediterranean fruit fly</name>
    <name type="synonym">Tephritis capitata</name>
    <dbReference type="NCBI Taxonomy" id="7213"/>
    <lineage>
        <taxon>Eukaryota</taxon>
        <taxon>Metazoa</taxon>
        <taxon>Ecdysozoa</taxon>
        <taxon>Arthropoda</taxon>
        <taxon>Hexapoda</taxon>
        <taxon>Insecta</taxon>
        <taxon>Pterygota</taxon>
        <taxon>Neoptera</taxon>
        <taxon>Endopterygota</taxon>
        <taxon>Diptera</taxon>
        <taxon>Brachycera</taxon>
        <taxon>Muscomorpha</taxon>
        <taxon>Tephritoidea</taxon>
        <taxon>Tephritidae</taxon>
        <taxon>Ceratitis</taxon>
        <taxon>Ceratitis</taxon>
    </lineage>
</organism>
<dbReference type="Proteomes" id="UP000606786">
    <property type="component" value="Unassembled WGS sequence"/>
</dbReference>
<evidence type="ECO:0000256" key="1">
    <source>
        <dbReference type="SAM" id="MobiDB-lite"/>
    </source>
</evidence>
<gene>
    <name evidence="2" type="ORF">CCAP1982_LOCUS19865</name>
</gene>
<protein>
    <submittedName>
        <fullName evidence="2">(Mediterranean fruit fly) hypothetical protein</fullName>
    </submittedName>
</protein>